<organism evidence="1 2">
    <name type="scientific">candidate division WOR-3 bacterium</name>
    <dbReference type="NCBI Taxonomy" id="2052148"/>
    <lineage>
        <taxon>Bacteria</taxon>
        <taxon>Bacteria division WOR-3</taxon>
    </lineage>
</organism>
<sequence length="54" mass="5846">MSKAIDKLRDHTNKLLGAEVREGSDIATTESVAELAKLILDVLEEHEEAIGTPS</sequence>
<comment type="caution">
    <text evidence="1">The sequence shown here is derived from an EMBL/GenBank/DDBJ whole genome shotgun (WGS) entry which is preliminary data.</text>
</comment>
<dbReference type="Proteomes" id="UP000630660">
    <property type="component" value="Unassembled WGS sequence"/>
</dbReference>
<accession>A0A9D5QCI0</accession>
<name>A0A9D5QCI0_UNCW3</name>
<proteinExistence type="predicted"/>
<gene>
    <name evidence="1" type="ORF">GF359_05105</name>
</gene>
<protein>
    <submittedName>
        <fullName evidence="1">Uncharacterized protein</fullName>
    </submittedName>
</protein>
<dbReference type="EMBL" id="WJKJ01000162">
    <property type="protein sequence ID" value="MBD3364574.1"/>
    <property type="molecule type" value="Genomic_DNA"/>
</dbReference>
<reference evidence="1" key="1">
    <citation type="submission" date="2019-11" db="EMBL/GenBank/DDBJ databases">
        <title>Microbial mats filling the niche in hypersaline microbial mats.</title>
        <authorList>
            <person name="Wong H.L."/>
            <person name="Macleod F.I."/>
            <person name="White R.A. III"/>
            <person name="Burns B.P."/>
        </authorList>
    </citation>
    <scope>NUCLEOTIDE SEQUENCE</scope>
    <source>
        <strain evidence="1">Bin_327</strain>
    </source>
</reference>
<dbReference type="AlphaFoldDB" id="A0A9D5QCI0"/>
<evidence type="ECO:0000313" key="1">
    <source>
        <dbReference type="EMBL" id="MBD3364574.1"/>
    </source>
</evidence>
<evidence type="ECO:0000313" key="2">
    <source>
        <dbReference type="Proteomes" id="UP000630660"/>
    </source>
</evidence>